<evidence type="ECO:0000313" key="1">
    <source>
        <dbReference type="EMBL" id="KRH93057.1"/>
    </source>
</evidence>
<organism evidence="1 2">
    <name type="scientific">Pseudoloma neurophilia</name>
    <dbReference type="NCBI Taxonomy" id="146866"/>
    <lineage>
        <taxon>Eukaryota</taxon>
        <taxon>Fungi</taxon>
        <taxon>Fungi incertae sedis</taxon>
        <taxon>Microsporidia</taxon>
        <taxon>Pseudoloma</taxon>
    </lineage>
</organism>
<dbReference type="EMBL" id="LGUB01000509">
    <property type="protein sequence ID" value="KRH93057.1"/>
    <property type="molecule type" value="Genomic_DNA"/>
</dbReference>
<name>A0A0R0M211_9MICR</name>
<proteinExistence type="predicted"/>
<accession>A0A0R0M211</accession>
<reference evidence="1 2" key="1">
    <citation type="submission" date="2015-07" db="EMBL/GenBank/DDBJ databases">
        <title>The genome of Pseudoloma neurophilia, a relevant intracellular parasite of the zebrafish.</title>
        <authorList>
            <person name="Ndikumana S."/>
            <person name="Pelin A."/>
            <person name="Sanders J."/>
            <person name="Corradi N."/>
        </authorList>
    </citation>
    <scope>NUCLEOTIDE SEQUENCE [LARGE SCALE GENOMIC DNA]</scope>
    <source>
        <strain evidence="1 2">MK1</strain>
    </source>
</reference>
<keyword evidence="2" id="KW-1185">Reference proteome</keyword>
<sequence length="64" mass="7511">SDLLENNFHELYPGVKYGFLACSSFKKRYNKSNGIFSVDELFEGLNDKFKDEEEMLAIFEQIHD</sequence>
<dbReference type="AlphaFoldDB" id="A0A0R0M211"/>
<feature type="non-terminal residue" evidence="1">
    <location>
        <position position="1"/>
    </location>
</feature>
<protein>
    <submittedName>
        <fullName evidence="1">Uncharacterized protein</fullName>
    </submittedName>
</protein>
<evidence type="ECO:0000313" key="2">
    <source>
        <dbReference type="Proteomes" id="UP000051530"/>
    </source>
</evidence>
<dbReference type="Proteomes" id="UP000051530">
    <property type="component" value="Unassembled WGS sequence"/>
</dbReference>
<dbReference type="VEuPathDB" id="MicrosporidiaDB:M153_16090002626"/>
<gene>
    <name evidence="1" type="ORF">M153_16090002626</name>
</gene>
<comment type="caution">
    <text evidence="1">The sequence shown here is derived from an EMBL/GenBank/DDBJ whole genome shotgun (WGS) entry which is preliminary data.</text>
</comment>